<protein>
    <submittedName>
        <fullName evidence="2">Transposase domain (DUF772)</fullName>
    </submittedName>
</protein>
<dbReference type="AlphaFoldDB" id="A0A174L8W7"/>
<organism evidence="2 3">
    <name type="scientific">Clostridium disporicum</name>
    <dbReference type="NCBI Taxonomy" id="84024"/>
    <lineage>
        <taxon>Bacteria</taxon>
        <taxon>Bacillati</taxon>
        <taxon>Bacillota</taxon>
        <taxon>Clostridia</taxon>
        <taxon>Eubacteriales</taxon>
        <taxon>Clostridiaceae</taxon>
        <taxon>Clostridium</taxon>
    </lineage>
</organism>
<gene>
    <name evidence="2" type="ORF">ERS852471_03147</name>
</gene>
<dbReference type="Pfam" id="PF05598">
    <property type="entry name" value="DUF772"/>
    <property type="match status" value="1"/>
</dbReference>
<sequence>MKQETFTDIEYSFRKKKTKREEFLEIMDEIIPWDEWVGVIKPYYPTGKRGRPPMGIEKMLRMYLLQIWFNLSDPATEDAIYDSYAMRKFTGIDFMTEAVPDETTLCNFRHLLEAHGLNKLFKELLLPIIRLVIPMVI</sequence>
<dbReference type="PANTHER" id="PTHR35604">
    <property type="entry name" value="TRANSPOSASE INSH FOR INSERTION SEQUENCE ELEMENT IS5A-RELATED"/>
    <property type="match status" value="1"/>
</dbReference>
<proteinExistence type="predicted"/>
<name>A0A174L8W7_9CLOT</name>
<evidence type="ECO:0000259" key="1">
    <source>
        <dbReference type="Pfam" id="PF05598"/>
    </source>
</evidence>
<dbReference type="PANTHER" id="PTHR35604:SF2">
    <property type="entry name" value="TRANSPOSASE INSH FOR INSERTION SEQUENCE ELEMENT IS5A-RELATED"/>
    <property type="match status" value="1"/>
</dbReference>
<dbReference type="Proteomes" id="UP000095594">
    <property type="component" value="Unassembled WGS sequence"/>
</dbReference>
<feature type="domain" description="Transposase InsH N-terminal" evidence="1">
    <location>
        <begin position="15"/>
        <end position="110"/>
    </location>
</feature>
<dbReference type="InterPro" id="IPR008490">
    <property type="entry name" value="Transposase_InsH_N"/>
</dbReference>
<evidence type="ECO:0000313" key="3">
    <source>
        <dbReference type="Proteomes" id="UP000095594"/>
    </source>
</evidence>
<dbReference type="EMBL" id="CYZX01000030">
    <property type="protein sequence ID" value="CUP17999.1"/>
    <property type="molecule type" value="Genomic_DNA"/>
</dbReference>
<accession>A0A174L8W7</accession>
<reference evidence="2 3" key="1">
    <citation type="submission" date="2015-09" db="EMBL/GenBank/DDBJ databases">
        <authorList>
            <consortium name="Pathogen Informatics"/>
        </authorList>
    </citation>
    <scope>NUCLEOTIDE SEQUENCE [LARGE SCALE GENOMIC DNA]</scope>
    <source>
        <strain evidence="2 3">2789STDY5834856</strain>
    </source>
</reference>
<evidence type="ECO:0000313" key="2">
    <source>
        <dbReference type="EMBL" id="CUP17999.1"/>
    </source>
</evidence>